<accession>A0AAD7UJL5</accession>
<dbReference type="SMART" id="SM00977">
    <property type="entry name" value="TilS_C"/>
    <property type="match status" value="1"/>
</dbReference>
<evidence type="ECO:0000313" key="11">
    <source>
        <dbReference type="Proteomes" id="UP001230188"/>
    </source>
</evidence>
<evidence type="ECO:0000256" key="8">
    <source>
        <dbReference type="ARBA" id="ARBA00048539"/>
    </source>
</evidence>
<keyword evidence="4" id="KW-0436">Ligase</keyword>
<dbReference type="InterPro" id="IPR011063">
    <property type="entry name" value="TilS/TtcA_N"/>
</dbReference>
<dbReference type="NCBIfam" id="TIGR02432">
    <property type="entry name" value="lysidine_TilS_N"/>
    <property type="match status" value="1"/>
</dbReference>
<comment type="subcellular location">
    <subcellularLocation>
        <location evidence="1">Cytoplasm</location>
    </subcellularLocation>
</comment>
<dbReference type="InterPro" id="IPR012795">
    <property type="entry name" value="tRNA_Ile_lys_synt_N"/>
</dbReference>
<feature type="domain" description="Lysidine-tRNA(Ile) synthetase C-terminal" evidence="9">
    <location>
        <begin position="390"/>
        <end position="452"/>
    </location>
</feature>
<evidence type="ECO:0000313" key="10">
    <source>
        <dbReference type="EMBL" id="KAJ8608518.1"/>
    </source>
</evidence>
<comment type="caution">
    <text evidence="10">The sequence shown here is derived from an EMBL/GenBank/DDBJ whole genome shotgun (WGS) entry which is preliminary data.</text>
</comment>
<sequence length="492" mass="54786">MVIGLAFVFAGACVRRCARRFLSIEGRVEAALREECGVQGGEVLVALVSGGSDSVAMLHALRSVQDRWEPRLEVEVLHFDHGLRAESASDAAFVAALCERLGVSCRVHAWAGEVAPTQASARAWRRRVAVEAVGARRGRVVLAHHADDQVETAVLRLARGARLEKVFRGMDVSTPPFARPLLAATKDDLVAFLRERGESWVEDASNAEPKYARNRARLDVVPGLRTLSRGDDALRRRVAALARQSRALEAWINAVADDYERRLTRADGLDIADWGAVPEPARLELLARLVDRRGGRAPYAALVDIDGALRTEPTTTWSRSMPGGVELRRAGARIEARRRDEDRLADRRVARRVADLDILLPDDSWTLRAARRPTATDAVGIRDVARGARLELRFRRDGDRFHPAWRERPLKLKDFLRGQRVPLVHRDRVPILVLTAVEDRVIAVFLAENLTHVARPFLHPPPSASVATADDDDLLWIEPPFSTHRDENDDDI</sequence>
<reference evidence="10" key="1">
    <citation type="submission" date="2023-01" db="EMBL/GenBank/DDBJ databases">
        <title>Metagenome sequencing of chrysophaentin producing Chrysophaeum taylorii.</title>
        <authorList>
            <person name="Davison J."/>
            <person name="Bewley C."/>
        </authorList>
    </citation>
    <scope>NUCLEOTIDE SEQUENCE</scope>
    <source>
        <strain evidence="10">NIES-1699</strain>
    </source>
</reference>
<evidence type="ECO:0000256" key="3">
    <source>
        <dbReference type="ARBA" id="ARBA00022490"/>
    </source>
</evidence>
<name>A0AAD7UJL5_9STRA</name>
<evidence type="ECO:0000259" key="9">
    <source>
        <dbReference type="SMART" id="SM00977"/>
    </source>
</evidence>
<dbReference type="SUPFAM" id="SSF52402">
    <property type="entry name" value="Adenine nucleotide alpha hydrolases-like"/>
    <property type="match status" value="1"/>
</dbReference>
<dbReference type="Pfam" id="PF01171">
    <property type="entry name" value="ATP_bind_3"/>
    <property type="match status" value="1"/>
</dbReference>
<comment type="catalytic activity">
    <reaction evidence="8">
        <text>cytidine(34) in tRNA(Ile2) + L-lysine + ATP = lysidine(34) in tRNA(Ile2) + AMP + diphosphate + H(+)</text>
        <dbReference type="Rhea" id="RHEA:43744"/>
        <dbReference type="Rhea" id="RHEA-COMP:10625"/>
        <dbReference type="Rhea" id="RHEA-COMP:10670"/>
        <dbReference type="ChEBI" id="CHEBI:15378"/>
        <dbReference type="ChEBI" id="CHEBI:30616"/>
        <dbReference type="ChEBI" id="CHEBI:32551"/>
        <dbReference type="ChEBI" id="CHEBI:33019"/>
        <dbReference type="ChEBI" id="CHEBI:82748"/>
        <dbReference type="ChEBI" id="CHEBI:83665"/>
        <dbReference type="ChEBI" id="CHEBI:456215"/>
        <dbReference type="EC" id="6.3.4.19"/>
    </reaction>
</comment>
<protein>
    <recommendedName>
        <fullName evidence="2">tRNA(Ile)-lysidine synthetase</fullName>
        <ecNumber evidence="2">6.3.4.19</ecNumber>
    </recommendedName>
</protein>
<evidence type="ECO:0000256" key="1">
    <source>
        <dbReference type="ARBA" id="ARBA00004496"/>
    </source>
</evidence>
<keyword evidence="11" id="KW-1185">Reference proteome</keyword>
<keyword evidence="3" id="KW-0963">Cytoplasm</keyword>
<dbReference type="InterPro" id="IPR014729">
    <property type="entry name" value="Rossmann-like_a/b/a_fold"/>
</dbReference>
<dbReference type="PANTHER" id="PTHR43033">
    <property type="entry name" value="TRNA(ILE)-LYSIDINE SYNTHASE-RELATED"/>
    <property type="match status" value="1"/>
</dbReference>
<dbReference type="PANTHER" id="PTHR43033:SF1">
    <property type="entry name" value="TRNA(ILE)-LYSIDINE SYNTHASE-RELATED"/>
    <property type="match status" value="1"/>
</dbReference>
<dbReference type="GO" id="GO:0005524">
    <property type="term" value="F:ATP binding"/>
    <property type="evidence" value="ECO:0007669"/>
    <property type="project" value="UniProtKB-KW"/>
</dbReference>
<dbReference type="HAMAP" id="MF_01161">
    <property type="entry name" value="tRNA_Ile_lys_synt"/>
    <property type="match status" value="1"/>
</dbReference>
<dbReference type="EC" id="6.3.4.19" evidence="2"/>
<keyword evidence="6" id="KW-0547">Nucleotide-binding</keyword>
<dbReference type="GO" id="GO:0032267">
    <property type="term" value="F:tRNA(Ile)-lysidine synthase activity"/>
    <property type="evidence" value="ECO:0007669"/>
    <property type="project" value="UniProtKB-EC"/>
</dbReference>
<keyword evidence="5" id="KW-0819">tRNA processing</keyword>
<evidence type="ECO:0000256" key="5">
    <source>
        <dbReference type="ARBA" id="ARBA00022694"/>
    </source>
</evidence>
<dbReference type="SUPFAM" id="SSF56037">
    <property type="entry name" value="PheT/TilS domain"/>
    <property type="match status" value="1"/>
</dbReference>
<evidence type="ECO:0000256" key="6">
    <source>
        <dbReference type="ARBA" id="ARBA00022741"/>
    </source>
</evidence>
<dbReference type="Gene3D" id="3.40.50.620">
    <property type="entry name" value="HUPs"/>
    <property type="match status" value="1"/>
</dbReference>
<dbReference type="EMBL" id="JAQMWT010000167">
    <property type="protein sequence ID" value="KAJ8608518.1"/>
    <property type="molecule type" value="Genomic_DNA"/>
</dbReference>
<dbReference type="Pfam" id="PF11734">
    <property type="entry name" value="TilS_C"/>
    <property type="match status" value="1"/>
</dbReference>
<evidence type="ECO:0000256" key="4">
    <source>
        <dbReference type="ARBA" id="ARBA00022598"/>
    </source>
</evidence>
<proteinExistence type="inferred from homology"/>
<dbReference type="GO" id="GO:0005737">
    <property type="term" value="C:cytoplasm"/>
    <property type="evidence" value="ECO:0007669"/>
    <property type="project" value="UniProtKB-SubCell"/>
</dbReference>
<dbReference type="CDD" id="cd01992">
    <property type="entry name" value="TilS_N"/>
    <property type="match status" value="1"/>
</dbReference>
<evidence type="ECO:0000256" key="7">
    <source>
        <dbReference type="ARBA" id="ARBA00022840"/>
    </source>
</evidence>
<organism evidence="10 11">
    <name type="scientific">Chrysophaeum taylorii</name>
    <dbReference type="NCBI Taxonomy" id="2483200"/>
    <lineage>
        <taxon>Eukaryota</taxon>
        <taxon>Sar</taxon>
        <taxon>Stramenopiles</taxon>
        <taxon>Ochrophyta</taxon>
        <taxon>Pelagophyceae</taxon>
        <taxon>Pelagomonadales</taxon>
        <taxon>Pelagomonadaceae</taxon>
        <taxon>Chrysophaeum</taxon>
    </lineage>
</organism>
<dbReference type="Proteomes" id="UP001230188">
    <property type="component" value="Unassembled WGS sequence"/>
</dbReference>
<dbReference type="AlphaFoldDB" id="A0AAD7UJL5"/>
<dbReference type="GO" id="GO:0008033">
    <property type="term" value="P:tRNA processing"/>
    <property type="evidence" value="ECO:0007669"/>
    <property type="project" value="UniProtKB-KW"/>
</dbReference>
<dbReference type="InterPro" id="IPR012094">
    <property type="entry name" value="tRNA_Ile_lys_synt"/>
</dbReference>
<dbReference type="NCBIfam" id="TIGR02433">
    <property type="entry name" value="lysidine_TilS_C"/>
    <property type="match status" value="1"/>
</dbReference>
<dbReference type="InterPro" id="IPR012796">
    <property type="entry name" value="Lysidine-tRNA-synth_C"/>
</dbReference>
<evidence type="ECO:0000256" key="2">
    <source>
        <dbReference type="ARBA" id="ARBA00013267"/>
    </source>
</evidence>
<gene>
    <name evidence="10" type="ORF">CTAYLR_005733</name>
</gene>
<keyword evidence="7" id="KW-0067">ATP-binding</keyword>